<dbReference type="Proteomes" id="UP000009080">
    <property type="component" value="Chromosome"/>
</dbReference>
<reference evidence="2 3" key="1">
    <citation type="journal article" date="2009" name="PLoS ONE">
        <title>The complete genome of Teredinibacter turnerae T7901: an intracellular endosymbiont of marine wood-boring bivalves (shipworms).</title>
        <authorList>
            <person name="Yang J.C."/>
            <person name="Madupu R."/>
            <person name="Durkin A.S."/>
            <person name="Ekborg N.A."/>
            <person name="Pedamallu C.S."/>
            <person name="Hostetler J.B."/>
            <person name="Radune D."/>
            <person name="Toms B.S."/>
            <person name="Henrissat B."/>
            <person name="Coutinho P.M."/>
            <person name="Schwarz S."/>
            <person name="Field L."/>
            <person name="Trindade-Silva A.E."/>
            <person name="Soares C.A.G."/>
            <person name="Elshahawi S."/>
            <person name="Hanora A."/>
            <person name="Schmidt E.W."/>
            <person name="Haygood M.G."/>
            <person name="Posfai J."/>
            <person name="Benner J."/>
            <person name="Madinger C."/>
            <person name="Nove J."/>
            <person name="Anton B."/>
            <person name="Chaudhary K."/>
            <person name="Foster J."/>
            <person name="Holman A."/>
            <person name="Kumar S."/>
            <person name="Lessard P.A."/>
            <person name="Luyten Y.A."/>
            <person name="Slatko B."/>
            <person name="Wood N."/>
            <person name="Wu B."/>
            <person name="Teplitski M."/>
            <person name="Mougous J.D."/>
            <person name="Ward N."/>
            <person name="Eisen J.A."/>
            <person name="Badger J.H."/>
            <person name="Distel D.L."/>
        </authorList>
    </citation>
    <scope>NUCLEOTIDE SEQUENCE [LARGE SCALE GENOMIC DNA]</scope>
    <source>
        <strain evidence="3">ATCC 39867 / T7901</strain>
    </source>
</reference>
<keyword evidence="1" id="KW-1133">Transmembrane helix</keyword>
<dbReference type="PANTHER" id="PTHR34219">
    <property type="entry name" value="IRON-REGULATED INNER MEMBRANE PROTEIN-RELATED"/>
    <property type="match status" value="1"/>
</dbReference>
<dbReference type="KEGG" id="ttu:TERTU_4058"/>
<organism evidence="2 3">
    <name type="scientific">Teredinibacter turnerae (strain ATCC 39867 / T7901)</name>
    <dbReference type="NCBI Taxonomy" id="377629"/>
    <lineage>
        <taxon>Bacteria</taxon>
        <taxon>Pseudomonadati</taxon>
        <taxon>Pseudomonadota</taxon>
        <taxon>Gammaproteobacteria</taxon>
        <taxon>Cellvibrionales</taxon>
        <taxon>Cellvibrionaceae</taxon>
        <taxon>Teredinibacter</taxon>
    </lineage>
</organism>
<dbReference type="PANTHER" id="PTHR34219:SF9">
    <property type="entry name" value="IRON-REGULATED INNER MEMBRANE PROTEIN"/>
    <property type="match status" value="1"/>
</dbReference>
<feature type="transmembrane region" description="Helical" evidence="1">
    <location>
        <begin position="400"/>
        <end position="423"/>
    </location>
</feature>
<feature type="transmembrane region" description="Helical" evidence="1">
    <location>
        <begin position="466"/>
        <end position="489"/>
    </location>
</feature>
<keyword evidence="3" id="KW-1185">Reference proteome</keyword>
<dbReference type="HOGENOM" id="CLU_025664_1_0_6"/>
<evidence type="ECO:0000313" key="2">
    <source>
        <dbReference type="EMBL" id="ACR13425.1"/>
    </source>
</evidence>
<dbReference type="STRING" id="377629.TERTU_4058"/>
<accession>C5BUB5</accession>
<dbReference type="RefSeq" id="WP_015819539.1">
    <property type="nucleotide sequence ID" value="NC_012997.1"/>
</dbReference>
<evidence type="ECO:0000313" key="3">
    <source>
        <dbReference type="Proteomes" id="UP000009080"/>
    </source>
</evidence>
<dbReference type="OrthoDB" id="9776609at2"/>
<sequence length="550" mass="60453">MKLRSDILKVYQSLHTWTGIVAGLLLFIAFYAGALTMFKQPIDRWLNPPSQRMAPLAIEDYDLLVNQVLTEHPESHKGFTLKLETTENVVAPIMWSTAGRGHEIELSSPNTYATLGPDKALVVRETTPSVLAELIDMLHRTAGIPFLAGHEYIGIYILGIASVLYFLALASGVILLLPTLVKDFFALRPGKNKKRFWLDAHNIIGITSLPFHIIISLSAIVFAFHDQFYDGLRQVVYPAPETMFNLGEQPPKRDFSVYDIRPVSEILADIKERAPNVQVSELLYMNLDTPRAMVRAAVIDTDFMVTGAREGYLGIHPYTGDVLRSGMLPGQEGTWGSIVNKFFSLHFGSFGGNPIRWVYFILGIGGAVLFYTGNLLWLEKRRKKLKRNDDLPSQRRACHVMARLTVGVCLGSIAGVFAAMVSVKWFHIHLENTNVAATSIYYAVFLGAVAWALFRGAARAGVELCLLCAITALLIPATSLTGALLPVLGPWAHTSIGVVAVDLTALIGAICFFTFANIAWQRAKNGPADSVWSLGEAAPNTSLETAPLID</sequence>
<feature type="transmembrane region" description="Helical" evidence="1">
    <location>
        <begin position="435"/>
        <end position="454"/>
    </location>
</feature>
<dbReference type="eggNOG" id="COG3182">
    <property type="taxonomic scope" value="Bacteria"/>
</dbReference>
<dbReference type="InterPro" id="IPR005625">
    <property type="entry name" value="PepSY-ass_TM"/>
</dbReference>
<dbReference type="EMBL" id="CP001614">
    <property type="protein sequence ID" value="ACR13425.1"/>
    <property type="molecule type" value="Genomic_DNA"/>
</dbReference>
<proteinExistence type="predicted"/>
<feature type="transmembrane region" description="Helical" evidence="1">
    <location>
        <begin position="20"/>
        <end position="38"/>
    </location>
</feature>
<dbReference type="AlphaFoldDB" id="C5BUB5"/>
<gene>
    <name evidence="2" type="ordered locus">TERTU_4058</name>
</gene>
<keyword evidence="1" id="KW-0472">Membrane</keyword>
<feature type="transmembrane region" description="Helical" evidence="1">
    <location>
        <begin position="495"/>
        <end position="520"/>
    </location>
</feature>
<name>C5BUB5_TERTT</name>
<evidence type="ECO:0000256" key="1">
    <source>
        <dbReference type="SAM" id="Phobius"/>
    </source>
</evidence>
<protein>
    <submittedName>
        <fullName evidence="2">PepSY-associated TM helix domain protein</fullName>
    </submittedName>
</protein>
<feature type="transmembrane region" description="Helical" evidence="1">
    <location>
        <begin position="357"/>
        <end position="379"/>
    </location>
</feature>
<dbReference type="Pfam" id="PF03929">
    <property type="entry name" value="PepSY_TM"/>
    <property type="match status" value="1"/>
</dbReference>
<keyword evidence="1" id="KW-0812">Transmembrane</keyword>
<feature type="transmembrane region" description="Helical" evidence="1">
    <location>
        <begin position="153"/>
        <end position="181"/>
    </location>
</feature>
<feature type="transmembrane region" description="Helical" evidence="1">
    <location>
        <begin position="202"/>
        <end position="224"/>
    </location>
</feature>